<dbReference type="EMBL" id="DS027052">
    <property type="protein sequence ID" value="EAW11688.1"/>
    <property type="molecule type" value="Genomic_DNA"/>
</dbReference>
<keyword evidence="7" id="KW-1185">Reference proteome</keyword>
<dbReference type="GO" id="GO:0016788">
    <property type="term" value="F:hydrolase activity, acting on ester bonds"/>
    <property type="evidence" value="ECO:0007669"/>
    <property type="project" value="InterPro"/>
</dbReference>
<dbReference type="Proteomes" id="UP000006701">
    <property type="component" value="Unassembled WGS sequence"/>
</dbReference>
<gene>
    <name evidence="6" type="ORF">ACLA_093870</name>
</gene>
<dbReference type="SUPFAM" id="SSF52266">
    <property type="entry name" value="SGNH hydrolase"/>
    <property type="match status" value="1"/>
</dbReference>
<dbReference type="KEGG" id="act:ACLA_093870"/>
<dbReference type="GO" id="GO:0030248">
    <property type="term" value="F:cellulose binding"/>
    <property type="evidence" value="ECO:0007669"/>
    <property type="project" value="InterPro"/>
</dbReference>
<dbReference type="GO" id="GO:0005576">
    <property type="term" value="C:extracellular region"/>
    <property type="evidence" value="ECO:0007669"/>
    <property type="project" value="UniProtKB-SubCell"/>
</dbReference>
<comment type="subcellular location">
    <subcellularLocation>
        <location evidence="1">Secreted</location>
    </subcellularLocation>
</comment>
<feature type="chain" id="PRO_5002633136" evidence="4">
    <location>
        <begin position="22"/>
        <end position="212"/>
    </location>
</feature>
<dbReference type="SUPFAM" id="SSF57180">
    <property type="entry name" value="Cellulose-binding domain"/>
    <property type="match status" value="1"/>
</dbReference>
<dbReference type="STRING" id="344612.A1CFN9"/>
<dbReference type="Pfam" id="PF00657">
    <property type="entry name" value="Lipase_GDSL"/>
    <property type="match status" value="1"/>
</dbReference>
<evidence type="ECO:0000313" key="7">
    <source>
        <dbReference type="Proteomes" id="UP000006701"/>
    </source>
</evidence>
<feature type="domain" description="CBM1" evidence="5">
    <location>
        <begin position="21"/>
        <end position="57"/>
    </location>
</feature>
<dbReference type="InterPro" id="IPR036514">
    <property type="entry name" value="SGNH_hydro_sf"/>
</dbReference>
<name>A1CFN9_ASPCL</name>
<dbReference type="Pfam" id="PF00734">
    <property type="entry name" value="CBM_1"/>
    <property type="match status" value="1"/>
</dbReference>
<evidence type="ECO:0000256" key="4">
    <source>
        <dbReference type="SAM" id="SignalP"/>
    </source>
</evidence>
<dbReference type="OMA" id="IDKANFW"/>
<dbReference type="VEuPathDB" id="FungiDB:ACLA_093870"/>
<sequence length="212" mass="21830">MSRSFIASCAVAIALSIGAHAQAPLYAQCGGQGYSGPTSCVSGAVCTAWNDWYHQCVPGTSTMQSSTATAAPVSTTSAAPSPSPSATGLRYFITFGDSYSQTGFDVSGTKPSESNPLGNPTLPGWTSSGGLNWIGALISKYNTSTVLSYNFAYGGATTNASIVKPYAPTVRSFIDQVAEFSSSIATKPSYAPWTAENSLVGVWMGVNDVGNT</sequence>
<evidence type="ECO:0000313" key="6">
    <source>
        <dbReference type="EMBL" id="EAW11688.1"/>
    </source>
</evidence>
<dbReference type="RefSeq" id="XP_001273114.1">
    <property type="nucleotide sequence ID" value="XM_001273113.1"/>
</dbReference>
<organism evidence="6 7">
    <name type="scientific">Aspergillus clavatus (strain ATCC 1007 / CBS 513.65 / DSM 816 / NCTC 3887 / NRRL 1 / QM 1276 / 107)</name>
    <dbReference type="NCBI Taxonomy" id="344612"/>
    <lineage>
        <taxon>Eukaryota</taxon>
        <taxon>Fungi</taxon>
        <taxon>Dikarya</taxon>
        <taxon>Ascomycota</taxon>
        <taxon>Pezizomycotina</taxon>
        <taxon>Eurotiomycetes</taxon>
        <taxon>Eurotiomycetidae</taxon>
        <taxon>Eurotiales</taxon>
        <taxon>Aspergillaceae</taxon>
        <taxon>Aspergillus</taxon>
        <taxon>Aspergillus subgen. Fumigati</taxon>
    </lineage>
</organism>
<dbReference type="GO" id="GO:0005975">
    <property type="term" value="P:carbohydrate metabolic process"/>
    <property type="evidence" value="ECO:0007669"/>
    <property type="project" value="InterPro"/>
</dbReference>
<evidence type="ECO:0000259" key="5">
    <source>
        <dbReference type="PROSITE" id="PS51164"/>
    </source>
</evidence>
<dbReference type="Gene3D" id="3.40.50.1110">
    <property type="entry name" value="SGNH hydrolase"/>
    <property type="match status" value="1"/>
</dbReference>
<evidence type="ECO:0000256" key="2">
    <source>
        <dbReference type="ARBA" id="ARBA00022525"/>
    </source>
</evidence>
<dbReference type="eggNOG" id="ENOG502RS04">
    <property type="taxonomic scope" value="Eukaryota"/>
</dbReference>
<keyword evidence="2" id="KW-0964">Secreted</keyword>
<protein>
    <submittedName>
        <fullName evidence="6">Fungal cellulose binding domain protein</fullName>
    </submittedName>
</protein>
<dbReference type="SMART" id="SM00236">
    <property type="entry name" value="fCBD"/>
    <property type="match status" value="1"/>
</dbReference>
<dbReference type="PROSITE" id="PS00562">
    <property type="entry name" value="CBM1_1"/>
    <property type="match status" value="1"/>
</dbReference>
<keyword evidence="3 4" id="KW-0732">Signal</keyword>
<evidence type="ECO:0000256" key="3">
    <source>
        <dbReference type="ARBA" id="ARBA00022729"/>
    </source>
</evidence>
<reference evidence="6 7" key="1">
    <citation type="journal article" date="2008" name="PLoS Genet.">
        <title>Genomic islands in the pathogenic filamentous fungus Aspergillus fumigatus.</title>
        <authorList>
            <person name="Fedorova N.D."/>
            <person name="Khaldi N."/>
            <person name="Joardar V.S."/>
            <person name="Maiti R."/>
            <person name="Amedeo P."/>
            <person name="Anderson M.J."/>
            <person name="Crabtree J."/>
            <person name="Silva J.C."/>
            <person name="Badger J.H."/>
            <person name="Albarraq A."/>
            <person name="Angiuoli S."/>
            <person name="Bussey H."/>
            <person name="Bowyer P."/>
            <person name="Cotty P.J."/>
            <person name="Dyer P.S."/>
            <person name="Egan A."/>
            <person name="Galens K."/>
            <person name="Fraser-Liggett C.M."/>
            <person name="Haas B.J."/>
            <person name="Inman J.M."/>
            <person name="Kent R."/>
            <person name="Lemieux S."/>
            <person name="Malavazi I."/>
            <person name="Orvis J."/>
            <person name="Roemer T."/>
            <person name="Ronning C.M."/>
            <person name="Sundaram J.P."/>
            <person name="Sutton G."/>
            <person name="Turner G."/>
            <person name="Venter J.C."/>
            <person name="White O.R."/>
            <person name="Whitty B.R."/>
            <person name="Youngman P."/>
            <person name="Wolfe K.H."/>
            <person name="Goldman G.H."/>
            <person name="Wortman J.R."/>
            <person name="Jiang B."/>
            <person name="Denning D.W."/>
            <person name="Nierman W.C."/>
        </authorList>
    </citation>
    <scope>NUCLEOTIDE SEQUENCE [LARGE SCALE GENOMIC DNA]</scope>
    <source>
        <strain evidence="7">ATCC 1007 / CBS 513.65 / DSM 816 / NCTC 3887 / NRRL 1</strain>
    </source>
</reference>
<feature type="signal peptide" evidence="4">
    <location>
        <begin position="1"/>
        <end position="21"/>
    </location>
</feature>
<accession>A1CFN9</accession>
<dbReference type="AlphaFoldDB" id="A1CFN9"/>
<dbReference type="GeneID" id="4704768"/>
<dbReference type="InterPro" id="IPR001087">
    <property type="entry name" value="GDSL"/>
</dbReference>
<dbReference type="HOGENOM" id="CLU_1138258_0_0_1"/>
<dbReference type="InterPro" id="IPR000254">
    <property type="entry name" value="CBD"/>
</dbReference>
<dbReference type="PROSITE" id="PS51164">
    <property type="entry name" value="CBM1_2"/>
    <property type="match status" value="1"/>
</dbReference>
<dbReference type="OrthoDB" id="1600564at2759"/>
<evidence type="ECO:0000256" key="1">
    <source>
        <dbReference type="ARBA" id="ARBA00004613"/>
    </source>
</evidence>
<proteinExistence type="predicted"/>
<dbReference type="InterPro" id="IPR035971">
    <property type="entry name" value="CBD_sf"/>
</dbReference>